<dbReference type="EMBL" id="PGCI01000075">
    <property type="protein sequence ID" value="PLW42757.1"/>
    <property type="molecule type" value="Genomic_DNA"/>
</dbReference>
<evidence type="ECO:0000313" key="1">
    <source>
        <dbReference type="EMBL" id="PLW42757.1"/>
    </source>
</evidence>
<dbReference type="AlphaFoldDB" id="A0A2N5UYH7"/>
<protein>
    <submittedName>
        <fullName evidence="1">Uncharacterized protein</fullName>
    </submittedName>
</protein>
<evidence type="ECO:0000313" key="2">
    <source>
        <dbReference type="Proteomes" id="UP000235392"/>
    </source>
</evidence>
<gene>
    <name evidence="1" type="ORF">PCASD_06876</name>
</gene>
<proteinExistence type="predicted"/>
<organism evidence="1 2">
    <name type="scientific">Puccinia coronata f. sp. avenae</name>
    <dbReference type="NCBI Taxonomy" id="200324"/>
    <lineage>
        <taxon>Eukaryota</taxon>
        <taxon>Fungi</taxon>
        <taxon>Dikarya</taxon>
        <taxon>Basidiomycota</taxon>
        <taxon>Pucciniomycotina</taxon>
        <taxon>Pucciniomycetes</taxon>
        <taxon>Pucciniales</taxon>
        <taxon>Pucciniaceae</taxon>
        <taxon>Puccinia</taxon>
    </lineage>
</organism>
<name>A0A2N5UYH7_9BASI</name>
<reference evidence="1 2" key="1">
    <citation type="submission" date="2017-11" db="EMBL/GenBank/DDBJ databases">
        <title>De novo assembly and phasing of dikaryotic genomes from two isolates of Puccinia coronata f. sp. avenae, the causal agent of oat crown rust.</title>
        <authorList>
            <person name="Miller M.E."/>
            <person name="Zhang Y."/>
            <person name="Omidvar V."/>
            <person name="Sperschneider J."/>
            <person name="Schwessinger B."/>
            <person name="Raley C."/>
            <person name="Palmer J.M."/>
            <person name="Garnica D."/>
            <person name="Upadhyaya N."/>
            <person name="Rathjen J."/>
            <person name="Taylor J.M."/>
            <person name="Park R.F."/>
            <person name="Dodds P.N."/>
            <person name="Hirsch C.D."/>
            <person name="Kianian S.F."/>
            <person name="Figueroa M."/>
        </authorList>
    </citation>
    <scope>NUCLEOTIDE SEQUENCE [LARGE SCALE GENOMIC DNA]</scope>
    <source>
        <strain evidence="1">12SD80</strain>
    </source>
</reference>
<accession>A0A2N5UYH7</accession>
<comment type="caution">
    <text evidence="1">The sequence shown here is derived from an EMBL/GenBank/DDBJ whole genome shotgun (WGS) entry which is preliminary data.</text>
</comment>
<dbReference type="Proteomes" id="UP000235392">
    <property type="component" value="Unassembled WGS sequence"/>
</dbReference>
<sequence>MVRASLIDALKVAVPPAALPLSRLRKKRGTATFSGSAAIIPLRYRFLGWARSAKRSGYNVDSYHTLQKFNTGKLVQYQIVGRASWQAGTIPAPWDSQAAGELALYQLAKSSPGKLVQYQLAKSSPGKLVQYQLAGSSPGKLMQYQLFGRASLRAGTIPAGWDSQVPKKLAGSRVAGARENGGAWRPGAPPAQGAGFEANRLAPVGTPFFKHGACNPSQERPGNGAQFTLAHPRVPATGTQLPMI</sequence>